<accession>A0A0L0CLR1</accession>
<organism evidence="1 2">
    <name type="scientific">Lucilia cuprina</name>
    <name type="common">Green bottle fly</name>
    <name type="synonym">Australian sheep blowfly</name>
    <dbReference type="NCBI Taxonomy" id="7375"/>
    <lineage>
        <taxon>Eukaryota</taxon>
        <taxon>Metazoa</taxon>
        <taxon>Ecdysozoa</taxon>
        <taxon>Arthropoda</taxon>
        <taxon>Hexapoda</taxon>
        <taxon>Insecta</taxon>
        <taxon>Pterygota</taxon>
        <taxon>Neoptera</taxon>
        <taxon>Endopterygota</taxon>
        <taxon>Diptera</taxon>
        <taxon>Brachycera</taxon>
        <taxon>Muscomorpha</taxon>
        <taxon>Oestroidea</taxon>
        <taxon>Calliphoridae</taxon>
        <taxon>Luciliinae</taxon>
        <taxon>Lucilia</taxon>
    </lineage>
</organism>
<evidence type="ECO:0000313" key="2">
    <source>
        <dbReference type="Proteomes" id="UP000037069"/>
    </source>
</evidence>
<evidence type="ECO:0000313" key="1">
    <source>
        <dbReference type="EMBL" id="KNC33308.1"/>
    </source>
</evidence>
<dbReference type="Proteomes" id="UP000037069">
    <property type="component" value="Unassembled WGS sequence"/>
</dbReference>
<reference evidence="1 2" key="1">
    <citation type="journal article" date="2015" name="Nat. Commun.">
        <title>Lucilia cuprina genome unlocks parasitic fly biology to underpin future interventions.</title>
        <authorList>
            <person name="Anstead C.A."/>
            <person name="Korhonen P.K."/>
            <person name="Young N.D."/>
            <person name="Hall R.S."/>
            <person name="Jex A.R."/>
            <person name="Murali S.C."/>
            <person name="Hughes D.S."/>
            <person name="Lee S.F."/>
            <person name="Perry T."/>
            <person name="Stroehlein A.J."/>
            <person name="Ansell B.R."/>
            <person name="Breugelmans B."/>
            <person name="Hofmann A."/>
            <person name="Qu J."/>
            <person name="Dugan S."/>
            <person name="Lee S.L."/>
            <person name="Chao H."/>
            <person name="Dinh H."/>
            <person name="Han Y."/>
            <person name="Doddapaneni H.V."/>
            <person name="Worley K.C."/>
            <person name="Muzny D.M."/>
            <person name="Ioannidis P."/>
            <person name="Waterhouse R.M."/>
            <person name="Zdobnov E.M."/>
            <person name="James P.J."/>
            <person name="Bagnall N.H."/>
            <person name="Kotze A.C."/>
            <person name="Gibbs R.A."/>
            <person name="Richards S."/>
            <person name="Batterham P."/>
            <person name="Gasser R.B."/>
        </authorList>
    </citation>
    <scope>NUCLEOTIDE SEQUENCE [LARGE SCALE GENOMIC DNA]</scope>
    <source>
        <strain evidence="1 2">LS</strain>
        <tissue evidence="1">Full body</tissue>
    </source>
</reference>
<keyword evidence="2" id="KW-1185">Reference proteome</keyword>
<name>A0A0L0CLR1_LUCCU</name>
<dbReference type="EMBL" id="JRES01000204">
    <property type="protein sequence ID" value="KNC33308.1"/>
    <property type="molecule type" value="Genomic_DNA"/>
</dbReference>
<gene>
    <name evidence="1" type="ORF">FF38_06081</name>
</gene>
<dbReference type="AlphaFoldDB" id="A0A0L0CLR1"/>
<protein>
    <submittedName>
        <fullName evidence="1">Uncharacterized protein</fullName>
    </submittedName>
</protein>
<proteinExistence type="predicted"/>
<sequence length="90" mass="9879">MYTISNSEIQLEISKIRKHLYTHTFIHMSVGSGIPLGGPHSNNAVSPLATRVSLGWARKSSRKTVNIALLPTTEKFAALNNSLAKYNLTN</sequence>
<comment type="caution">
    <text evidence="1">The sequence shown here is derived from an EMBL/GenBank/DDBJ whole genome shotgun (WGS) entry which is preliminary data.</text>
</comment>